<dbReference type="HAMAP" id="MF_00173">
    <property type="entry name" value="Arg_repressor"/>
    <property type="match status" value="1"/>
</dbReference>
<dbReference type="KEGG" id="tra:Trad_0326"/>
<protein>
    <recommendedName>
        <fullName evidence="7 8">Arginine repressor</fullName>
    </recommendedName>
</protein>
<evidence type="ECO:0000256" key="3">
    <source>
        <dbReference type="ARBA" id="ARBA00022490"/>
    </source>
</evidence>
<sequence>MPSKEYRQRLIEELVETEFISTQSELAEHLAARGVKVTQATISRDVNELRLVRLPAGNGQHRYRSTPLAAQEDVLGELKQRFRLFVRDLKRGENIIVINTDEGHAVGIAYVIDKLDRDEIIGSLAGQNTIMVVTRSSGEAEKVLHELEALLE</sequence>
<dbReference type="InterPro" id="IPR036251">
    <property type="entry name" value="Arg_repress_C_sf"/>
</dbReference>
<dbReference type="eggNOG" id="COG1438">
    <property type="taxonomic scope" value="Bacteria"/>
</dbReference>
<dbReference type="OrthoDB" id="9807089at2"/>
<feature type="domain" description="Arginine repressor C-terminal" evidence="10">
    <location>
        <begin position="83"/>
        <end position="148"/>
    </location>
</feature>
<dbReference type="Gene3D" id="1.10.10.10">
    <property type="entry name" value="Winged helix-like DNA-binding domain superfamily/Winged helix DNA-binding domain"/>
    <property type="match status" value="1"/>
</dbReference>
<dbReference type="GO" id="GO:1900079">
    <property type="term" value="P:regulation of arginine biosynthetic process"/>
    <property type="evidence" value="ECO:0007669"/>
    <property type="project" value="UniProtKB-UniRule"/>
</dbReference>
<keyword evidence="7" id="KW-0678">Repressor</keyword>
<evidence type="ECO:0000256" key="1">
    <source>
        <dbReference type="ARBA" id="ARBA00004496"/>
    </source>
</evidence>
<dbReference type="GO" id="GO:0006526">
    <property type="term" value="P:L-arginine biosynthetic process"/>
    <property type="evidence" value="ECO:0007669"/>
    <property type="project" value="UniProtKB-UniPathway"/>
</dbReference>
<dbReference type="SUPFAM" id="SSF46785">
    <property type="entry name" value="Winged helix' DNA-binding domain"/>
    <property type="match status" value="1"/>
</dbReference>
<keyword evidence="12" id="KW-1185">Reference proteome</keyword>
<evidence type="ECO:0000256" key="5">
    <source>
        <dbReference type="ARBA" id="ARBA00023125"/>
    </source>
</evidence>
<evidence type="ECO:0000259" key="9">
    <source>
        <dbReference type="Pfam" id="PF01316"/>
    </source>
</evidence>
<evidence type="ECO:0000256" key="4">
    <source>
        <dbReference type="ARBA" id="ARBA00023015"/>
    </source>
</evidence>
<dbReference type="GO" id="GO:0003677">
    <property type="term" value="F:DNA binding"/>
    <property type="evidence" value="ECO:0007669"/>
    <property type="project" value="UniProtKB-KW"/>
</dbReference>
<dbReference type="Pfam" id="PF01316">
    <property type="entry name" value="Arg_repressor"/>
    <property type="match status" value="1"/>
</dbReference>
<accession>D7CRH5</accession>
<dbReference type="Proteomes" id="UP000000379">
    <property type="component" value="Chromosome"/>
</dbReference>
<dbReference type="Gene3D" id="3.30.1360.40">
    <property type="match status" value="1"/>
</dbReference>
<dbReference type="GO" id="GO:0005737">
    <property type="term" value="C:cytoplasm"/>
    <property type="evidence" value="ECO:0007669"/>
    <property type="project" value="UniProtKB-SubCell"/>
</dbReference>
<keyword evidence="7" id="KW-0028">Amino-acid biosynthesis</keyword>
<dbReference type="InterPro" id="IPR001669">
    <property type="entry name" value="Arg_repress"/>
</dbReference>
<dbReference type="SUPFAM" id="SSF55252">
    <property type="entry name" value="C-terminal domain of arginine repressor"/>
    <property type="match status" value="1"/>
</dbReference>
<keyword evidence="6 7" id="KW-0804">Transcription</keyword>
<keyword evidence="7" id="KW-0055">Arginine biosynthesis</keyword>
<evidence type="ECO:0000256" key="7">
    <source>
        <dbReference type="HAMAP-Rule" id="MF_00173"/>
    </source>
</evidence>
<keyword evidence="5 7" id="KW-0238">DNA-binding</keyword>
<dbReference type="GO" id="GO:0003700">
    <property type="term" value="F:DNA-binding transcription factor activity"/>
    <property type="evidence" value="ECO:0007669"/>
    <property type="project" value="UniProtKB-UniRule"/>
</dbReference>
<dbReference type="AlphaFoldDB" id="D7CRH5"/>
<evidence type="ECO:0000256" key="8">
    <source>
        <dbReference type="NCBIfam" id="TIGR01529"/>
    </source>
</evidence>
<proteinExistence type="inferred from homology"/>
<reference evidence="12" key="1">
    <citation type="submission" date="2010-05" db="EMBL/GenBank/DDBJ databases">
        <title>The complete genome of Truepera radiovictris DSM 17093.</title>
        <authorList>
            <consortium name="US DOE Joint Genome Institute (JGI-PGF)"/>
            <person name="Lucas S."/>
            <person name="Copeland A."/>
            <person name="Lapidus A."/>
            <person name="Glavina del Rio T."/>
            <person name="Dalin E."/>
            <person name="Tice H."/>
            <person name="Bruce D."/>
            <person name="Goodwin L."/>
            <person name="Pitluck S."/>
            <person name="Kyrpides N."/>
            <person name="Mavromatis K."/>
            <person name="Ovchinnikova G."/>
            <person name="Munk A.C."/>
            <person name="Detter J.C."/>
            <person name="Han C."/>
            <person name="Tapia R."/>
            <person name="Land M."/>
            <person name="Hauser L."/>
            <person name="Markowitz V."/>
            <person name="Cheng J.-F."/>
            <person name="Hugenholtz P."/>
            <person name="Woyke T."/>
            <person name="Wu D."/>
            <person name="Tindall B."/>
            <person name="Pomrenke H.G."/>
            <person name="Brambilla E."/>
            <person name="Klenk H.-P."/>
            <person name="Eisen J.A."/>
        </authorList>
    </citation>
    <scope>NUCLEOTIDE SEQUENCE [LARGE SCALE GENOMIC DNA]</scope>
    <source>
        <strain evidence="12">DSM 17093 / CIP 108686 / LMG 22925 / RQ-24</strain>
    </source>
</reference>
<dbReference type="RefSeq" id="WP_013176845.1">
    <property type="nucleotide sequence ID" value="NC_014221.1"/>
</dbReference>
<keyword evidence="4 7" id="KW-0805">Transcription regulation</keyword>
<evidence type="ECO:0000256" key="6">
    <source>
        <dbReference type="ARBA" id="ARBA00023163"/>
    </source>
</evidence>
<dbReference type="PANTHER" id="PTHR34471:SF1">
    <property type="entry name" value="ARGININE REPRESSOR"/>
    <property type="match status" value="1"/>
</dbReference>
<comment type="similarity">
    <text evidence="2 7">Belongs to the ArgR family.</text>
</comment>
<gene>
    <name evidence="7" type="primary">argR</name>
    <name evidence="11" type="ordered locus">Trad_0326</name>
</gene>
<dbReference type="STRING" id="649638.Trad_0326"/>
<dbReference type="GO" id="GO:0034618">
    <property type="term" value="F:arginine binding"/>
    <property type="evidence" value="ECO:0007669"/>
    <property type="project" value="InterPro"/>
</dbReference>
<reference evidence="11 12" key="2">
    <citation type="journal article" date="2011" name="Stand. Genomic Sci.">
        <title>Complete genome sequence of Truepera radiovictrix type strain (RQ-24).</title>
        <authorList>
            <person name="Ivanova N."/>
            <person name="Rohde C."/>
            <person name="Munk C."/>
            <person name="Nolan M."/>
            <person name="Lucas S."/>
            <person name="Del Rio T.G."/>
            <person name="Tice H."/>
            <person name="Deshpande S."/>
            <person name="Cheng J.F."/>
            <person name="Tapia R."/>
            <person name="Han C."/>
            <person name="Goodwin L."/>
            <person name="Pitluck S."/>
            <person name="Liolios K."/>
            <person name="Mavromatis K."/>
            <person name="Mikhailova N."/>
            <person name="Pati A."/>
            <person name="Chen A."/>
            <person name="Palaniappan K."/>
            <person name="Land M."/>
            <person name="Hauser L."/>
            <person name="Chang Y.J."/>
            <person name="Jeffries C.D."/>
            <person name="Brambilla E."/>
            <person name="Rohde M."/>
            <person name="Goker M."/>
            <person name="Tindall B.J."/>
            <person name="Woyke T."/>
            <person name="Bristow J."/>
            <person name="Eisen J.A."/>
            <person name="Markowitz V."/>
            <person name="Hugenholtz P."/>
            <person name="Kyrpides N.C."/>
            <person name="Klenk H.P."/>
            <person name="Lapidus A."/>
        </authorList>
    </citation>
    <scope>NUCLEOTIDE SEQUENCE [LARGE SCALE GENOMIC DNA]</scope>
    <source>
        <strain evidence="12">DSM 17093 / CIP 108686 / LMG 22925 / RQ-24</strain>
    </source>
</reference>
<dbReference type="PANTHER" id="PTHR34471">
    <property type="entry name" value="ARGININE REPRESSOR"/>
    <property type="match status" value="1"/>
</dbReference>
<keyword evidence="3 7" id="KW-0963">Cytoplasm</keyword>
<organism evidence="11 12">
    <name type="scientific">Truepera radiovictrix (strain DSM 17093 / CIP 108686 / LMG 22925 / RQ-24)</name>
    <dbReference type="NCBI Taxonomy" id="649638"/>
    <lineage>
        <taxon>Bacteria</taxon>
        <taxon>Thermotogati</taxon>
        <taxon>Deinococcota</taxon>
        <taxon>Deinococci</taxon>
        <taxon>Trueperales</taxon>
        <taxon>Trueperaceae</taxon>
        <taxon>Truepera</taxon>
    </lineage>
</organism>
<comment type="function">
    <text evidence="7">Regulates arginine biosynthesis genes.</text>
</comment>
<evidence type="ECO:0000259" key="10">
    <source>
        <dbReference type="Pfam" id="PF02863"/>
    </source>
</evidence>
<name>D7CRH5_TRURR</name>
<dbReference type="InterPro" id="IPR036388">
    <property type="entry name" value="WH-like_DNA-bd_sf"/>
</dbReference>
<dbReference type="UniPathway" id="UPA00068"/>
<dbReference type="HOGENOM" id="CLU_097103_0_0_0"/>
<dbReference type="InterPro" id="IPR020900">
    <property type="entry name" value="Arg_repress_DNA-bd"/>
</dbReference>
<dbReference type="GO" id="GO:0051259">
    <property type="term" value="P:protein complex oligomerization"/>
    <property type="evidence" value="ECO:0007669"/>
    <property type="project" value="InterPro"/>
</dbReference>
<dbReference type="Pfam" id="PF02863">
    <property type="entry name" value="Arg_repressor_C"/>
    <property type="match status" value="1"/>
</dbReference>
<evidence type="ECO:0000256" key="2">
    <source>
        <dbReference type="ARBA" id="ARBA00008316"/>
    </source>
</evidence>
<dbReference type="InterPro" id="IPR020899">
    <property type="entry name" value="Arg_repress_C"/>
</dbReference>
<dbReference type="EMBL" id="CP002049">
    <property type="protein sequence ID" value="ADI13465.1"/>
    <property type="molecule type" value="Genomic_DNA"/>
</dbReference>
<feature type="domain" description="Arginine repressor DNA-binding" evidence="9">
    <location>
        <begin position="3"/>
        <end position="63"/>
    </location>
</feature>
<evidence type="ECO:0000313" key="11">
    <source>
        <dbReference type="EMBL" id="ADI13465.1"/>
    </source>
</evidence>
<comment type="pathway">
    <text evidence="7">Amino-acid biosynthesis; L-arginine biosynthesis [regulation].</text>
</comment>
<dbReference type="PRINTS" id="PR01467">
    <property type="entry name" value="ARGREPRESSOR"/>
</dbReference>
<dbReference type="InterPro" id="IPR036390">
    <property type="entry name" value="WH_DNA-bd_sf"/>
</dbReference>
<comment type="subcellular location">
    <subcellularLocation>
        <location evidence="1 7">Cytoplasm</location>
    </subcellularLocation>
</comment>
<dbReference type="NCBIfam" id="TIGR01529">
    <property type="entry name" value="argR_whole"/>
    <property type="match status" value="1"/>
</dbReference>
<evidence type="ECO:0000313" key="12">
    <source>
        <dbReference type="Proteomes" id="UP000000379"/>
    </source>
</evidence>